<organism evidence="2">
    <name type="scientific">marine sediment metagenome</name>
    <dbReference type="NCBI Taxonomy" id="412755"/>
    <lineage>
        <taxon>unclassified sequences</taxon>
        <taxon>metagenomes</taxon>
        <taxon>ecological metagenomes</taxon>
    </lineage>
</organism>
<feature type="region of interest" description="Disordered" evidence="1">
    <location>
        <begin position="51"/>
        <end position="119"/>
    </location>
</feature>
<protein>
    <submittedName>
        <fullName evidence="2">Uncharacterized protein</fullName>
    </submittedName>
</protein>
<dbReference type="EMBL" id="LAZR01001261">
    <property type="protein sequence ID" value="KKN47699.1"/>
    <property type="molecule type" value="Genomic_DNA"/>
</dbReference>
<feature type="compositionally biased region" description="Basic and acidic residues" evidence="1">
    <location>
        <begin position="72"/>
        <end position="91"/>
    </location>
</feature>
<sequence length="119" mass="12414">MKRLLYLLVLVGAVSLTAYISASGEVYHDGGKKDCKEVGVVPSVTPIVTATSTQTPVPTPKITELPKVNCGADHDHDCGHGNDGDRSDNDNPHGGPSKGKPGSGRDEEQGGTEGGRYDK</sequence>
<accession>A0A0F9QYR8</accession>
<evidence type="ECO:0000256" key="1">
    <source>
        <dbReference type="SAM" id="MobiDB-lite"/>
    </source>
</evidence>
<reference evidence="2" key="1">
    <citation type="journal article" date="2015" name="Nature">
        <title>Complex archaea that bridge the gap between prokaryotes and eukaryotes.</title>
        <authorList>
            <person name="Spang A."/>
            <person name="Saw J.H."/>
            <person name="Jorgensen S.L."/>
            <person name="Zaremba-Niedzwiedzka K."/>
            <person name="Martijn J."/>
            <person name="Lind A.E."/>
            <person name="van Eijk R."/>
            <person name="Schleper C."/>
            <person name="Guy L."/>
            <person name="Ettema T.J."/>
        </authorList>
    </citation>
    <scope>NUCLEOTIDE SEQUENCE</scope>
</reference>
<proteinExistence type="predicted"/>
<name>A0A0F9QYR8_9ZZZZ</name>
<comment type="caution">
    <text evidence="2">The sequence shown here is derived from an EMBL/GenBank/DDBJ whole genome shotgun (WGS) entry which is preliminary data.</text>
</comment>
<dbReference type="AlphaFoldDB" id="A0A0F9QYR8"/>
<gene>
    <name evidence="2" type="ORF">LCGC14_0660220</name>
</gene>
<evidence type="ECO:0000313" key="2">
    <source>
        <dbReference type="EMBL" id="KKN47699.1"/>
    </source>
</evidence>